<organism evidence="1">
    <name type="scientific">Solanum chacoense</name>
    <name type="common">Chaco potato</name>
    <dbReference type="NCBI Taxonomy" id="4108"/>
    <lineage>
        <taxon>Eukaryota</taxon>
        <taxon>Viridiplantae</taxon>
        <taxon>Streptophyta</taxon>
        <taxon>Embryophyta</taxon>
        <taxon>Tracheophyta</taxon>
        <taxon>Spermatophyta</taxon>
        <taxon>Magnoliopsida</taxon>
        <taxon>eudicotyledons</taxon>
        <taxon>Gunneridae</taxon>
        <taxon>Pentapetalae</taxon>
        <taxon>asterids</taxon>
        <taxon>lamiids</taxon>
        <taxon>Solanales</taxon>
        <taxon>Solanaceae</taxon>
        <taxon>Solanoideae</taxon>
        <taxon>Solaneae</taxon>
        <taxon>Solanum</taxon>
    </lineage>
</organism>
<proteinExistence type="predicted"/>
<name>A0A0V0HIS9_SOLCH</name>
<dbReference type="AlphaFoldDB" id="A0A0V0HIS9"/>
<evidence type="ECO:0000313" key="1">
    <source>
        <dbReference type="EMBL" id="JAP19355.1"/>
    </source>
</evidence>
<dbReference type="EMBL" id="GEDG01020151">
    <property type="protein sequence ID" value="JAP19355.1"/>
    <property type="molecule type" value="Transcribed_RNA"/>
</dbReference>
<sequence>MPYGTNWMGSPMRICFLLSNEFHFQIKIPFFSLVEVVIKEYSSNSFYSLNFLERLLSANSFLSGCK</sequence>
<reference evidence="1" key="1">
    <citation type="submission" date="2015-12" db="EMBL/GenBank/DDBJ databases">
        <title>Gene expression during late stages of embryo sac development: a critical building block for successful pollen-pistil interactions.</title>
        <authorList>
            <person name="Liu Y."/>
            <person name="Joly V."/>
            <person name="Sabar M."/>
            <person name="Matton D.P."/>
        </authorList>
    </citation>
    <scope>NUCLEOTIDE SEQUENCE</scope>
</reference>
<accession>A0A0V0HIS9</accession>
<protein>
    <submittedName>
        <fullName evidence="1">Putative ovule protein</fullName>
    </submittedName>
</protein>